<gene>
    <name evidence="1" type="ORF">AB5J51_40130</name>
</gene>
<accession>A0AB39YJ90</accession>
<proteinExistence type="predicted"/>
<dbReference type="EMBL" id="CP165727">
    <property type="protein sequence ID" value="XDV68647.1"/>
    <property type="molecule type" value="Genomic_DNA"/>
</dbReference>
<evidence type="ECO:0000313" key="1">
    <source>
        <dbReference type="EMBL" id="XDV68647.1"/>
    </source>
</evidence>
<name>A0AB39YJ90_9ACTN</name>
<sequence length="155" mass="16747">MFSKLAVKVHLLGGEFSGPVAVLRALQCGCFHVAALSFASVATAMLEDSRPLRGTRNLYRTRFSGGDGVPVRASNPALGRAFGGQSRATERTAALRTVGRDPHRKRLKISERACCHLSDSPEDDGRTRLAAAIRSPMLNEVLRSRDVPHRKGAPT</sequence>
<protein>
    <submittedName>
        <fullName evidence="1">Uncharacterized protein</fullName>
    </submittedName>
</protein>
<reference evidence="1" key="1">
    <citation type="submission" date="2024-08" db="EMBL/GenBank/DDBJ databases">
        <authorList>
            <person name="Yu S.T."/>
        </authorList>
    </citation>
    <scope>NUCLEOTIDE SEQUENCE</scope>
    <source>
        <strain evidence="1">R33</strain>
    </source>
</reference>
<dbReference type="RefSeq" id="WP_369780139.1">
    <property type="nucleotide sequence ID" value="NZ_CP165727.1"/>
</dbReference>
<organism evidence="1">
    <name type="scientific">Streptomyces sp. R33</name>
    <dbReference type="NCBI Taxonomy" id="3238629"/>
    <lineage>
        <taxon>Bacteria</taxon>
        <taxon>Bacillati</taxon>
        <taxon>Actinomycetota</taxon>
        <taxon>Actinomycetes</taxon>
        <taxon>Kitasatosporales</taxon>
        <taxon>Streptomycetaceae</taxon>
        <taxon>Streptomyces</taxon>
    </lineage>
</organism>
<dbReference type="AlphaFoldDB" id="A0AB39YJ90"/>